<gene>
    <name evidence="1" type="ORF">DKT69_12820</name>
</gene>
<evidence type="ECO:0000313" key="1">
    <source>
        <dbReference type="EMBL" id="PWR15096.1"/>
    </source>
</evidence>
<dbReference type="AlphaFoldDB" id="A0A317DMR7"/>
<sequence length="68" mass="8357">MRDRTPPWRRVSYDQYLIAVAMPLARRHRPTWSWRKWTRICRCGADLPCRSRHRIPINRGNWPAKEEQ</sequence>
<dbReference type="EMBL" id="QGKS01000196">
    <property type="protein sequence ID" value="PWR15096.1"/>
    <property type="molecule type" value="Genomic_DNA"/>
</dbReference>
<evidence type="ECO:0000313" key="2">
    <source>
        <dbReference type="Proteomes" id="UP000246050"/>
    </source>
</evidence>
<organism evidence="1 2">
    <name type="scientific">Micromonospora sicca</name>
    <dbReference type="NCBI Taxonomy" id="2202420"/>
    <lineage>
        <taxon>Bacteria</taxon>
        <taxon>Bacillati</taxon>
        <taxon>Actinomycetota</taxon>
        <taxon>Actinomycetes</taxon>
        <taxon>Micromonosporales</taxon>
        <taxon>Micromonosporaceae</taxon>
        <taxon>Micromonospora</taxon>
    </lineage>
</organism>
<accession>A0A317DMR7</accession>
<reference evidence="1 2" key="1">
    <citation type="submission" date="2018-05" db="EMBL/GenBank/DDBJ databases">
        <title>Micromonosporas from Atacama Desert.</title>
        <authorList>
            <person name="Carro L."/>
            <person name="Golinska P."/>
            <person name="Klenk H.-P."/>
            <person name="Goodfellow M."/>
        </authorList>
    </citation>
    <scope>NUCLEOTIDE SEQUENCE [LARGE SCALE GENOMIC DNA]</scope>
    <source>
        <strain evidence="1 2">4G51</strain>
    </source>
</reference>
<comment type="caution">
    <text evidence="1">The sequence shown here is derived from an EMBL/GenBank/DDBJ whole genome shotgun (WGS) entry which is preliminary data.</text>
</comment>
<name>A0A317DMR7_9ACTN</name>
<protein>
    <submittedName>
        <fullName evidence="1">Uncharacterized protein</fullName>
    </submittedName>
</protein>
<proteinExistence type="predicted"/>
<dbReference type="Proteomes" id="UP000246050">
    <property type="component" value="Unassembled WGS sequence"/>
</dbReference>